<dbReference type="RefSeq" id="WP_004895559.1">
    <property type="nucleotide sequence ID" value="NZ_GG704974.1"/>
</dbReference>
<feature type="chain" id="PRO_5003016337" evidence="1">
    <location>
        <begin position="21"/>
        <end position="101"/>
    </location>
</feature>
<gene>
    <name evidence="2" type="ORF">HMPREF0016_03115</name>
</gene>
<proteinExistence type="predicted"/>
<evidence type="ECO:0000256" key="1">
    <source>
        <dbReference type="SAM" id="SignalP"/>
    </source>
</evidence>
<sequence length="101" mass="10943">MKFNVLVLAACCVTATAVMAGEPPKPKKEKAQPMSEPNPVKAYVNVIPQGGEGRDTAFILCEHSEKGCEKPVRTKKHLAVSNSPFQVPVDTVKKSNSQTDY</sequence>
<keyword evidence="1" id="KW-0732">Signal</keyword>
<dbReference type="EMBL" id="GG704974">
    <property type="protein sequence ID" value="EEY94848.1"/>
    <property type="molecule type" value="Genomic_DNA"/>
</dbReference>
<name>D0SGZ2_ACIJO</name>
<dbReference type="eggNOG" id="ENOG503036N">
    <property type="taxonomic scope" value="Bacteria"/>
</dbReference>
<evidence type="ECO:0000313" key="2">
    <source>
        <dbReference type="EMBL" id="EEY94848.1"/>
    </source>
</evidence>
<dbReference type="HOGENOM" id="CLU_2271246_0_0_6"/>
<feature type="signal peptide" evidence="1">
    <location>
        <begin position="1"/>
        <end position="20"/>
    </location>
</feature>
<dbReference type="Proteomes" id="UP000012047">
    <property type="component" value="Unassembled WGS sequence"/>
</dbReference>
<organism evidence="2 3">
    <name type="scientific">Acinetobacter johnsonii SH046</name>
    <dbReference type="NCBI Taxonomy" id="575586"/>
    <lineage>
        <taxon>Bacteria</taxon>
        <taxon>Pseudomonadati</taxon>
        <taxon>Pseudomonadota</taxon>
        <taxon>Gammaproteobacteria</taxon>
        <taxon>Moraxellales</taxon>
        <taxon>Moraxellaceae</taxon>
        <taxon>Acinetobacter</taxon>
    </lineage>
</organism>
<protein>
    <submittedName>
        <fullName evidence="2">Uncharacterized protein</fullName>
    </submittedName>
</protein>
<accession>D0SGZ2</accession>
<evidence type="ECO:0000313" key="3">
    <source>
        <dbReference type="Proteomes" id="UP000012047"/>
    </source>
</evidence>
<dbReference type="AlphaFoldDB" id="D0SGZ2"/>
<reference evidence="3" key="1">
    <citation type="journal article" date="2012" name="PLoS ONE">
        <title>The success of Acinetobacter species; genetic, metabolic and virulence attributes.</title>
        <authorList>
            <person name="Peleg A.Y."/>
            <person name="de Breij A."/>
            <person name="Adams M.D."/>
            <person name="Cerqueira G.M."/>
            <person name="Mocali S."/>
            <person name="Galardini M."/>
            <person name="Nibbering P.H."/>
            <person name="Earl A.M."/>
            <person name="Ward D.V."/>
            <person name="Paterson D.L."/>
            <person name="Seifert H."/>
            <person name="Dijkshoorn L."/>
        </authorList>
    </citation>
    <scope>NUCLEOTIDE SEQUENCE [LARGE SCALE GENOMIC DNA]</scope>
    <source>
        <strain evidence="3">SH046</strain>
    </source>
</reference>